<organism evidence="2 3">
    <name type="scientific">Inhella proteolytica</name>
    <dbReference type="NCBI Taxonomy" id="2795029"/>
    <lineage>
        <taxon>Bacteria</taxon>
        <taxon>Pseudomonadati</taxon>
        <taxon>Pseudomonadota</taxon>
        <taxon>Betaproteobacteria</taxon>
        <taxon>Burkholderiales</taxon>
        <taxon>Sphaerotilaceae</taxon>
        <taxon>Inhella</taxon>
    </lineage>
</organism>
<evidence type="ECO:0000313" key="2">
    <source>
        <dbReference type="EMBL" id="MBH9579124.1"/>
    </source>
</evidence>
<feature type="domain" description="NADP-dependent oxidoreductase" evidence="1">
    <location>
        <begin position="15"/>
        <end position="309"/>
    </location>
</feature>
<dbReference type="RefSeq" id="WP_198112894.1">
    <property type="nucleotide sequence ID" value="NZ_JAEDAK010000018.1"/>
</dbReference>
<comment type="caution">
    <text evidence="2">The sequence shown here is derived from an EMBL/GenBank/DDBJ whole genome shotgun (WGS) entry which is preliminary data.</text>
</comment>
<evidence type="ECO:0000313" key="3">
    <source>
        <dbReference type="Proteomes" id="UP000613266"/>
    </source>
</evidence>
<dbReference type="InterPro" id="IPR036812">
    <property type="entry name" value="NAD(P)_OxRdtase_dom_sf"/>
</dbReference>
<dbReference type="EMBL" id="JAEDAK010000018">
    <property type="protein sequence ID" value="MBH9579124.1"/>
    <property type="molecule type" value="Genomic_DNA"/>
</dbReference>
<dbReference type="AlphaFoldDB" id="A0A931NJK8"/>
<dbReference type="InterPro" id="IPR050523">
    <property type="entry name" value="AKR_Detox_Biosynth"/>
</dbReference>
<proteinExistence type="predicted"/>
<gene>
    <name evidence="2" type="ORF">I7X39_19705</name>
</gene>
<dbReference type="SUPFAM" id="SSF51430">
    <property type="entry name" value="NAD(P)-linked oxidoreductase"/>
    <property type="match status" value="1"/>
</dbReference>
<name>A0A931NJK8_9BURK</name>
<dbReference type="GO" id="GO:0005829">
    <property type="term" value="C:cytosol"/>
    <property type="evidence" value="ECO:0007669"/>
    <property type="project" value="TreeGrafter"/>
</dbReference>
<dbReference type="Proteomes" id="UP000613266">
    <property type="component" value="Unassembled WGS sequence"/>
</dbReference>
<dbReference type="PANTHER" id="PTHR43364:SF1">
    <property type="entry name" value="OXIDOREDUCTASE YDHF"/>
    <property type="match status" value="1"/>
</dbReference>
<dbReference type="Pfam" id="PF00248">
    <property type="entry name" value="Aldo_ket_red"/>
    <property type="match status" value="1"/>
</dbReference>
<protein>
    <submittedName>
        <fullName evidence="2">Aldo/keto reductase</fullName>
    </submittedName>
</protein>
<dbReference type="PANTHER" id="PTHR43364">
    <property type="entry name" value="NADH-SPECIFIC METHYLGLYOXAL REDUCTASE-RELATED"/>
    <property type="match status" value="1"/>
</dbReference>
<dbReference type="InterPro" id="IPR023210">
    <property type="entry name" value="NADP_OxRdtase_dom"/>
</dbReference>
<accession>A0A931NJK8</accession>
<sequence>MKTFPLQEHLPQTSRLVLGCMGLGGGWNHDPIGEAEIAHAQAAVEAALDIGIRLFDHADIYTHGKAEQCLGELLRRQPSLRDQLQIQTKCGIRFGDAEGPKRYDLSAAHIQASVEASLRRLNTEYLDLLLLHRPDPLIEPDEVAEALQRLRASGKLRHWGASNMHAGQMSRLSRAMGEPPRVNQLEMSLLKLDWLDAGTCFNDPQGRNGLAWGETLEFCQNQAVQLQAWGAMARGWLSGAAPEGASAAVVRTAERVRTVALRHGVPPEAVVLAWLMRHPAGIQPVIGTTQPARIRACAQAEQLTLTRGEWYGLYETARGVELP</sequence>
<keyword evidence="3" id="KW-1185">Reference proteome</keyword>
<evidence type="ECO:0000259" key="1">
    <source>
        <dbReference type="Pfam" id="PF00248"/>
    </source>
</evidence>
<dbReference type="Gene3D" id="3.20.20.100">
    <property type="entry name" value="NADP-dependent oxidoreductase domain"/>
    <property type="match status" value="1"/>
</dbReference>
<reference evidence="2" key="1">
    <citation type="submission" date="2020-12" db="EMBL/GenBank/DDBJ databases">
        <title>The genome sequence of Inhella sp. 1Y17.</title>
        <authorList>
            <person name="Liu Y."/>
        </authorList>
    </citation>
    <scope>NUCLEOTIDE SEQUENCE</scope>
    <source>
        <strain evidence="2">1Y17</strain>
    </source>
</reference>